<dbReference type="AlphaFoldDB" id="A0A1Z3HKJ2"/>
<evidence type="ECO:0000259" key="1">
    <source>
        <dbReference type="Pfam" id="PF08241"/>
    </source>
</evidence>
<dbReference type="Pfam" id="PF08241">
    <property type="entry name" value="Methyltransf_11"/>
    <property type="match status" value="1"/>
</dbReference>
<proteinExistence type="predicted"/>
<dbReference type="InterPro" id="IPR029063">
    <property type="entry name" value="SAM-dependent_MTases_sf"/>
</dbReference>
<dbReference type="GO" id="GO:0052729">
    <property type="term" value="F:dimethylglycine N-methyltransferase activity"/>
    <property type="evidence" value="ECO:0007669"/>
    <property type="project" value="UniProtKB-EC"/>
</dbReference>
<organism evidence="2 3">
    <name type="scientific">Halomicronema hongdechloris C2206</name>
    <dbReference type="NCBI Taxonomy" id="1641165"/>
    <lineage>
        <taxon>Bacteria</taxon>
        <taxon>Bacillati</taxon>
        <taxon>Cyanobacteriota</taxon>
        <taxon>Cyanophyceae</taxon>
        <taxon>Nodosilineales</taxon>
        <taxon>Nodosilineaceae</taxon>
        <taxon>Halomicronema</taxon>
    </lineage>
</organism>
<dbReference type="CDD" id="cd02440">
    <property type="entry name" value="AdoMet_MTases"/>
    <property type="match status" value="1"/>
</dbReference>
<dbReference type="GO" id="GO:0032259">
    <property type="term" value="P:methylation"/>
    <property type="evidence" value="ECO:0007669"/>
    <property type="project" value="UniProtKB-KW"/>
</dbReference>
<dbReference type="EMBL" id="CP021983">
    <property type="protein sequence ID" value="ASC70820.1"/>
    <property type="molecule type" value="Genomic_DNA"/>
</dbReference>
<dbReference type="PANTHER" id="PTHR42912:SF93">
    <property type="entry name" value="N6-ADENOSINE-METHYLTRANSFERASE TMT1A"/>
    <property type="match status" value="1"/>
</dbReference>
<reference evidence="2 3" key="1">
    <citation type="journal article" date="2016" name="Biochim. Biophys. Acta">
        <title>Characterization of red-shifted phycobilisomes isolated from the chlorophyll f-containing cyanobacterium Halomicronema hongdechloris.</title>
        <authorList>
            <person name="Li Y."/>
            <person name="Lin Y."/>
            <person name="Garvey C.J."/>
            <person name="Birch D."/>
            <person name="Corkery R.W."/>
            <person name="Loughlin P.C."/>
            <person name="Scheer H."/>
            <person name="Willows R.D."/>
            <person name="Chen M."/>
        </authorList>
    </citation>
    <scope>NUCLEOTIDE SEQUENCE [LARGE SCALE GENOMIC DNA]</scope>
    <source>
        <strain evidence="2 3">C2206</strain>
    </source>
</reference>
<protein>
    <submittedName>
        <fullName evidence="2">Dimethylglycine N-methyltransferase</fullName>
        <ecNumber evidence="2">2.1.1.161</ecNumber>
    </submittedName>
</protein>
<dbReference type="InterPro" id="IPR050508">
    <property type="entry name" value="Methyltransf_Superfamily"/>
</dbReference>
<dbReference type="InterPro" id="IPR013216">
    <property type="entry name" value="Methyltransf_11"/>
</dbReference>
<feature type="domain" description="Methyltransferase type 11" evidence="1">
    <location>
        <begin position="78"/>
        <end position="173"/>
    </location>
</feature>
<accession>A0A1Z3HKJ2</accession>
<dbReference type="SUPFAM" id="SSF53335">
    <property type="entry name" value="S-adenosyl-L-methionine-dependent methyltransferases"/>
    <property type="match status" value="1"/>
</dbReference>
<dbReference type="Proteomes" id="UP000191901">
    <property type="component" value="Chromosome"/>
</dbReference>
<sequence length="258" mass="30248">MAQWTLRQVFPLWLKIPLWGDRQRWGLTANTADPCWQKWQQIYSDFYIANQRQGIGTQVNDAGYRVMKDFPMLGKMVLEIGAGDIRHLVHWQGKPVSCLLADVHPAMMEKAQRRLQEHGVKHQTLLLERGQRLPLPDASVDAIVSFYSLEHLYPLSPYLMEMRRVLKPGGILIGAIPAEGGLAWGLGRLLTSRRWFKQNTTIDPDKIICWEHPNFADDILINLDRVFQRQQVTYWPFPWLRWLDCSLILRFRYQKRKS</sequence>
<evidence type="ECO:0000313" key="2">
    <source>
        <dbReference type="EMBL" id="ASC70820.1"/>
    </source>
</evidence>
<keyword evidence="2" id="KW-0808">Transferase</keyword>
<keyword evidence="2" id="KW-0489">Methyltransferase</keyword>
<dbReference type="PANTHER" id="PTHR42912">
    <property type="entry name" value="METHYLTRANSFERASE"/>
    <property type="match status" value="1"/>
</dbReference>
<name>A0A1Z3HKJ2_9CYAN</name>
<dbReference type="EC" id="2.1.1.161" evidence="2"/>
<dbReference type="KEGG" id="hhg:XM38_017670"/>
<evidence type="ECO:0000313" key="3">
    <source>
        <dbReference type="Proteomes" id="UP000191901"/>
    </source>
</evidence>
<dbReference type="Gene3D" id="3.40.50.150">
    <property type="entry name" value="Vaccinia Virus protein VP39"/>
    <property type="match status" value="1"/>
</dbReference>
<dbReference type="OrthoDB" id="527546at2"/>
<gene>
    <name evidence="2" type="primary">bsmB</name>
    <name evidence="2" type="ORF">XM38_017670</name>
</gene>
<keyword evidence="3" id="KW-1185">Reference proteome</keyword>